<organism evidence="2 3">
    <name type="scientific">Theobroma cacao</name>
    <name type="common">Cacao</name>
    <name type="synonym">Cocoa</name>
    <dbReference type="NCBI Taxonomy" id="3641"/>
    <lineage>
        <taxon>Eukaryota</taxon>
        <taxon>Viridiplantae</taxon>
        <taxon>Streptophyta</taxon>
        <taxon>Embryophyta</taxon>
        <taxon>Tracheophyta</taxon>
        <taxon>Spermatophyta</taxon>
        <taxon>Magnoliopsida</taxon>
        <taxon>eudicotyledons</taxon>
        <taxon>Gunneridae</taxon>
        <taxon>Pentapetalae</taxon>
        <taxon>rosids</taxon>
        <taxon>malvids</taxon>
        <taxon>Malvales</taxon>
        <taxon>Malvaceae</taxon>
        <taxon>Byttnerioideae</taxon>
        <taxon>Theobroma</taxon>
    </lineage>
</organism>
<feature type="transmembrane region" description="Helical" evidence="1">
    <location>
        <begin position="79"/>
        <end position="99"/>
    </location>
</feature>
<protein>
    <submittedName>
        <fullName evidence="2">Uncharacterized protein</fullName>
    </submittedName>
</protein>
<keyword evidence="1" id="KW-0812">Transmembrane</keyword>
<gene>
    <name evidence="2" type="ORF">TCM_001148</name>
</gene>
<dbReference type="AlphaFoldDB" id="A0A061DIT3"/>
<dbReference type="HOGENOM" id="CLU_2268682_0_0_1"/>
<accession>A0A061DIT3</accession>
<name>A0A061DIT3_THECC</name>
<reference evidence="2 3" key="1">
    <citation type="journal article" date="2013" name="Genome Biol.">
        <title>The genome sequence of the most widely cultivated cacao type and its use to identify candidate genes regulating pod color.</title>
        <authorList>
            <person name="Motamayor J.C."/>
            <person name="Mockaitis K."/>
            <person name="Schmutz J."/>
            <person name="Haiminen N."/>
            <person name="Iii D.L."/>
            <person name="Cornejo O."/>
            <person name="Findley S.D."/>
            <person name="Zheng P."/>
            <person name="Utro F."/>
            <person name="Royaert S."/>
            <person name="Saski C."/>
            <person name="Jenkins J."/>
            <person name="Podicheti R."/>
            <person name="Zhao M."/>
            <person name="Scheffler B.E."/>
            <person name="Stack J.C."/>
            <person name="Feltus F.A."/>
            <person name="Mustiga G.M."/>
            <person name="Amores F."/>
            <person name="Phillips W."/>
            <person name="Marelli J.P."/>
            <person name="May G.D."/>
            <person name="Shapiro H."/>
            <person name="Ma J."/>
            <person name="Bustamante C.D."/>
            <person name="Schnell R.J."/>
            <person name="Main D."/>
            <person name="Gilbert D."/>
            <person name="Parida L."/>
            <person name="Kuhn D.N."/>
        </authorList>
    </citation>
    <scope>NUCLEOTIDE SEQUENCE [LARGE SCALE GENOMIC DNA]</scope>
    <source>
        <strain evidence="3">cv. Matina 1-6</strain>
    </source>
</reference>
<evidence type="ECO:0000313" key="2">
    <source>
        <dbReference type="EMBL" id="EOX92152.1"/>
    </source>
</evidence>
<keyword evidence="1" id="KW-1133">Transmembrane helix</keyword>
<evidence type="ECO:0000256" key="1">
    <source>
        <dbReference type="SAM" id="Phobius"/>
    </source>
</evidence>
<evidence type="ECO:0000313" key="3">
    <source>
        <dbReference type="Proteomes" id="UP000026915"/>
    </source>
</evidence>
<dbReference type="Proteomes" id="UP000026915">
    <property type="component" value="Chromosome 1"/>
</dbReference>
<sequence>MVKVAIRSIIPSAQRFILSFLMMPTSILKHVTSDSPFGLIFLHPLGSEHGLSPKLYKGPETRYGTSASAHGSFLLDYPFLFLSIPIPFSYTFLIFYYSYGCKT</sequence>
<keyword evidence="3" id="KW-1185">Reference proteome</keyword>
<dbReference type="InParanoid" id="A0A061DIT3"/>
<dbReference type="Gramene" id="EOX92152">
    <property type="protein sequence ID" value="EOX92152"/>
    <property type="gene ID" value="TCM_001148"/>
</dbReference>
<keyword evidence="1" id="KW-0472">Membrane</keyword>
<proteinExistence type="predicted"/>
<dbReference type="EMBL" id="CM001879">
    <property type="protein sequence ID" value="EOX92152.1"/>
    <property type="molecule type" value="Genomic_DNA"/>
</dbReference>